<gene>
    <name evidence="1" type="ORF">IP91_02062</name>
</gene>
<proteinExistence type="predicted"/>
<dbReference type="RefSeq" id="WP_145648894.1">
    <property type="nucleotide sequence ID" value="NZ_VLLB01000003.1"/>
</dbReference>
<dbReference type="OrthoDB" id="8477673at2"/>
<dbReference type="EMBL" id="VLLB01000003">
    <property type="protein sequence ID" value="TWI66250.1"/>
    <property type="molecule type" value="Genomic_DNA"/>
</dbReference>
<accession>A0A562RCT1</accession>
<comment type="caution">
    <text evidence="1">The sequence shown here is derived from an EMBL/GenBank/DDBJ whole genome shotgun (WGS) entry which is preliminary data.</text>
</comment>
<dbReference type="Proteomes" id="UP000318431">
    <property type="component" value="Unassembled WGS sequence"/>
</dbReference>
<name>A0A562RCT1_9BURK</name>
<evidence type="ECO:0000313" key="1">
    <source>
        <dbReference type="EMBL" id="TWI66250.1"/>
    </source>
</evidence>
<keyword evidence="2" id="KW-1185">Reference proteome</keyword>
<evidence type="ECO:0000313" key="2">
    <source>
        <dbReference type="Proteomes" id="UP000318431"/>
    </source>
</evidence>
<organism evidence="1 2">
    <name type="scientific">Pseudoduganella lurida</name>
    <dbReference type="NCBI Taxonomy" id="1036180"/>
    <lineage>
        <taxon>Bacteria</taxon>
        <taxon>Pseudomonadati</taxon>
        <taxon>Pseudomonadota</taxon>
        <taxon>Betaproteobacteria</taxon>
        <taxon>Burkholderiales</taxon>
        <taxon>Oxalobacteraceae</taxon>
        <taxon>Telluria group</taxon>
        <taxon>Pseudoduganella</taxon>
    </lineage>
</organism>
<dbReference type="PROSITE" id="PS51257">
    <property type="entry name" value="PROKAR_LIPOPROTEIN"/>
    <property type="match status" value="1"/>
</dbReference>
<dbReference type="AlphaFoldDB" id="A0A562RCT1"/>
<sequence length="363" mass="39507">MRAARLLALIATLLGGCTTPYRPPQFLEADASFPGLIQLANAQRPADVLLVHGICTHDSDWAEDTVGVLAGHLAANVKPFPTRTRRATDIQIIPHDVITPRGTLRFQSLIWSPLTTPLKQQLCYDQTDKSPICTGAPPFPYTRPRLNARLKDKLMDDCLPDALAYQGVARDEIQRRMQAAIEEATADADPEAPLVVVAESLGSKMLFDTLLRMSEESPTSRAAVIAEREIGRMALLVMAANQIPLLHMADQPLPGAPGATARAMAPDSLQRLLQKRSTPGASRRAPRPLTLVAFSDPGDLLTYTLLPERYRAQGVAVYNVLVSNAPTYFGWLENPLPAHLDYLANPEVGALIGCGWPRSGLCK</sequence>
<reference evidence="1 2" key="1">
    <citation type="journal article" date="2015" name="Stand. Genomic Sci.">
        <title>Genomic Encyclopedia of Bacterial and Archaeal Type Strains, Phase III: the genomes of soil and plant-associated and newly described type strains.</title>
        <authorList>
            <person name="Whitman W.B."/>
            <person name="Woyke T."/>
            <person name="Klenk H.P."/>
            <person name="Zhou Y."/>
            <person name="Lilburn T.G."/>
            <person name="Beck B.J."/>
            <person name="De Vos P."/>
            <person name="Vandamme P."/>
            <person name="Eisen J.A."/>
            <person name="Garrity G."/>
            <person name="Hugenholtz P."/>
            <person name="Kyrpides N.C."/>
        </authorList>
    </citation>
    <scope>NUCLEOTIDE SEQUENCE [LARGE SCALE GENOMIC DNA]</scope>
    <source>
        <strain evidence="1 2">CGMCC 1.10822</strain>
    </source>
</reference>
<protein>
    <submittedName>
        <fullName evidence="1">Uncharacterized protein</fullName>
    </submittedName>
</protein>